<protein>
    <recommendedName>
        <fullName evidence="3">aspartate transaminase</fullName>
        <ecNumber evidence="3">2.6.1.1</ecNumber>
    </recommendedName>
</protein>
<comment type="catalytic activity">
    <reaction evidence="7">
        <text>L-aspartate + 2-oxoglutarate = oxaloacetate + L-glutamate</text>
        <dbReference type="Rhea" id="RHEA:21824"/>
        <dbReference type="ChEBI" id="CHEBI:16452"/>
        <dbReference type="ChEBI" id="CHEBI:16810"/>
        <dbReference type="ChEBI" id="CHEBI:29985"/>
        <dbReference type="ChEBI" id="CHEBI:29991"/>
        <dbReference type="EC" id="2.6.1.1"/>
    </reaction>
</comment>
<dbReference type="RefSeq" id="WP_171324668.1">
    <property type="nucleotide sequence ID" value="NZ_JABFBC010000001.1"/>
</dbReference>
<dbReference type="GO" id="GO:0004069">
    <property type="term" value="F:L-aspartate:2-oxoglutarate aminotransferase activity"/>
    <property type="evidence" value="ECO:0007669"/>
    <property type="project" value="UniProtKB-EC"/>
</dbReference>
<dbReference type="InterPro" id="IPR015424">
    <property type="entry name" value="PyrdxlP-dep_Trfase"/>
</dbReference>
<dbReference type="Pfam" id="PF00155">
    <property type="entry name" value="Aminotran_1_2"/>
    <property type="match status" value="1"/>
</dbReference>
<dbReference type="PANTHER" id="PTHR46383:SF1">
    <property type="entry name" value="ASPARTATE AMINOTRANSFERASE"/>
    <property type="match status" value="1"/>
</dbReference>
<comment type="cofactor">
    <cofactor evidence="1">
        <name>pyridoxal 5'-phosphate</name>
        <dbReference type="ChEBI" id="CHEBI:597326"/>
    </cofactor>
</comment>
<keyword evidence="10" id="KW-1185">Reference proteome</keyword>
<evidence type="ECO:0000256" key="4">
    <source>
        <dbReference type="ARBA" id="ARBA00022576"/>
    </source>
</evidence>
<evidence type="ECO:0000256" key="2">
    <source>
        <dbReference type="ARBA" id="ARBA00007441"/>
    </source>
</evidence>
<organism evidence="9 10">
    <name type="scientific">Halovulum dunhuangense</name>
    <dbReference type="NCBI Taxonomy" id="1505036"/>
    <lineage>
        <taxon>Bacteria</taxon>
        <taxon>Pseudomonadati</taxon>
        <taxon>Pseudomonadota</taxon>
        <taxon>Alphaproteobacteria</taxon>
        <taxon>Rhodobacterales</taxon>
        <taxon>Paracoccaceae</taxon>
        <taxon>Halovulum</taxon>
    </lineage>
</organism>
<dbReference type="Proteomes" id="UP000572377">
    <property type="component" value="Unassembled WGS sequence"/>
</dbReference>
<evidence type="ECO:0000256" key="5">
    <source>
        <dbReference type="ARBA" id="ARBA00022679"/>
    </source>
</evidence>
<dbReference type="EMBL" id="JABFBC010000001">
    <property type="protein sequence ID" value="NNU80690.1"/>
    <property type="molecule type" value="Genomic_DNA"/>
</dbReference>
<dbReference type="NCBIfam" id="NF005732">
    <property type="entry name" value="PRK07550.1"/>
    <property type="match status" value="1"/>
</dbReference>
<keyword evidence="5 9" id="KW-0808">Transferase</keyword>
<keyword evidence="6" id="KW-0663">Pyridoxal phosphate</keyword>
<dbReference type="CDD" id="cd00609">
    <property type="entry name" value="AAT_like"/>
    <property type="match status" value="1"/>
</dbReference>
<dbReference type="InterPro" id="IPR015421">
    <property type="entry name" value="PyrdxlP-dep_Trfase_major"/>
</dbReference>
<keyword evidence="4 9" id="KW-0032">Aminotransferase</keyword>
<evidence type="ECO:0000259" key="8">
    <source>
        <dbReference type="Pfam" id="PF00155"/>
    </source>
</evidence>
<name>A0A849L393_9RHOB</name>
<dbReference type="GO" id="GO:0030170">
    <property type="term" value="F:pyridoxal phosphate binding"/>
    <property type="evidence" value="ECO:0007669"/>
    <property type="project" value="InterPro"/>
</dbReference>
<evidence type="ECO:0000256" key="7">
    <source>
        <dbReference type="ARBA" id="ARBA00049185"/>
    </source>
</evidence>
<accession>A0A849L393</accession>
<evidence type="ECO:0000256" key="6">
    <source>
        <dbReference type="ARBA" id="ARBA00022898"/>
    </source>
</evidence>
<evidence type="ECO:0000256" key="3">
    <source>
        <dbReference type="ARBA" id="ARBA00012753"/>
    </source>
</evidence>
<dbReference type="SUPFAM" id="SSF53383">
    <property type="entry name" value="PLP-dependent transferases"/>
    <property type="match status" value="1"/>
</dbReference>
<gene>
    <name evidence="9" type="ORF">HMH01_09605</name>
</gene>
<dbReference type="PANTHER" id="PTHR46383">
    <property type="entry name" value="ASPARTATE AMINOTRANSFERASE"/>
    <property type="match status" value="1"/>
</dbReference>
<dbReference type="AlphaFoldDB" id="A0A849L393"/>
<dbReference type="Gene3D" id="3.40.640.10">
    <property type="entry name" value="Type I PLP-dependent aspartate aminotransferase-like (Major domain)"/>
    <property type="match status" value="1"/>
</dbReference>
<dbReference type="GO" id="GO:0006520">
    <property type="term" value="P:amino acid metabolic process"/>
    <property type="evidence" value="ECO:0007669"/>
    <property type="project" value="InterPro"/>
</dbReference>
<proteinExistence type="inferred from homology"/>
<evidence type="ECO:0000256" key="1">
    <source>
        <dbReference type="ARBA" id="ARBA00001933"/>
    </source>
</evidence>
<comment type="similarity">
    <text evidence="2">Belongs to the class-I pyridoxal-phosphate-dependent aminotransferase family.</text>
</comment>
<evidence type="ECO:0000313" key="9">
    <source>
        <dbReference type="EMBL" id="NNU80690.1"/>
    </source>
</evidence>
<dbReference type="InterPro" id="IPR004839">
    <property type="entry name" value="Aminotransferase_I/II_large"/>
</dbReference>
<feature type="domain" description="Aminotransferase class I/classII large" evidence="8">
    <location>
        <begin position="36"/>
        <end position="391"/>
    </location>
</feature>
<sequence length="396" mass="42808">MPVAPFGRNLSAAFPPPVMEARAWAQSATLPPDMPLLNLSQAAPVDPPPEALRQEIARAALEDPGAHVYGPVLGMPELREEIAARWSALYRGRIHARQVAITAGCNEAFAAAIASVADPGDAVILPVPWYFNHKMWLDMNGIETRLLPCGAGMLPDPEQAAALIDDRVKAIVLVSPNNPTGAEYPPALIAAFAALARARGIALILDETYRDFHSAGDAPHALFAGDWADVLIHLYSFSKVFRLTGHRIGALIASERRLAQIEKFLDTVTICPNQLGQRAALHGLRHLGPWVAEERAEILRRRAAVETAFTTLPGWRLLGSGAYFAYLEHPWDRPSDQVAQWLVAAAGLLVLPGTMFGPRRDRGGDGSAERQLRIAFANADGDGIAELARRLAQVAP</sequence>
<dbReference type="InterPro" id="IPR050596">
    <property type="entry name" value="AspAT/PAT-like"/>
</dbReference>
<dbReference type="EC" id="2.6.1.1" evidence="3"/>
<comment type="caution">
    <text evidence="9">The sequence shown here is derived from an EMBL/GenBank/DDBJ whole genome shotgun (WGS) entry which is preliminary data.</text>
</comment>
<reference evidence="9 10" key="1">
    <citation type="submission" date="2020-05" db="EMBL/GenBank/DDBJ databases">
        <title>Gimesia benthica sp. nov., a novel planctomycete isolated from a deep-sea water sample of the Northwest Indian Ocean.</title>
        <authorList>
            <person name="Wang J."/>
            <person name="Ruan C."/>
            <person name="Song L."/>
            <person name="Zhu Y."/>
            <person name="Li A."/>
            <person name="Zheng X."/>
            <person name="Wang L."/>
            <person name="Lu Z."/>
            <person name="Huang Y."/>
            <person name="Du W."/>
            <person name="Zhou Y."/>
            <person name="Huang L."/>
            <person name="Dai X."/>
        </authorList>
    </citation>
    <scope>NUCLEOTIDE SEQUENCE [LARGE SCALE GENOMIC DNA]</scope>
    <source>
        <strain evidence="9 10">YYQ-30</strain>
    </source>
</reference>
<evidence type="ECO:0000313" key="10">
    <source>
        <dbReference type="Proteomes" id="UP000572377"/>
    </source>
</evidence>